<dbReference type="CDD" id="cd06267">
    <property type="entry name" value="PBP1_LacI_sugar_binding-like"/>
    <property type="match status" value="1"/>
</dbReference>
<dbReference type="Gene3D" id="3.40.50.2300">
    <property type="match status" value="2"/>
</dbReference>
<dbReference type="Pfam" id="PF00532">
    <property type="entry name" value="Peripla_BP_1"/>
    <property type="match status" value="1"/>
</dbReference>
<evidence type="ECO:0000313" key="6">
    <source>
        <dbReference type="EMBL" id="MBB5334952.1"/>
    </source>
</evidence>
<dbReference type="RefSeq" id="WP_183858788.1">
    <property type="nucleotide sequence ID" value="NZ_JACHFH010000001.1"/>
</dbReference>
<dbReference type="PROSITE" id="PS50932">
    <property type="entry name" value="HTH_LACI_2"/>
    <property type="match status" value="1"/>
</dbReference>
<dbReference type="GO" id="GO:0003700">
    <property type="term" value="F:DNA-binding transcription factor activity"/>
    <property type="evidence" value="ECO:0007669"/>
    <property type="project" value="TreeGrafter"/>
</dbReference>
<comment type="caution">
    <text evidence="6">The sequence shown here is derived from an EMBL/GenBank/DDBJ whole genome shotgun (WGS) entry which is preliminary data.</text>
</comment>
<feature type="domain" description="HTH cro/C1-type" evidence="5">
    <location>
        <begin position="1"/>
        <end position="45"/>
    </location>
</feature>
<protein>
    <submittedName>
        <fullName evidence="6">LacI family transcriptional regulator/LacI family asc operon transcriptional repressor</fullName>
    </submittedName>
</protein>
<dbReference type="SUPFAM" id="SSF53822">
    <property type="entry name" value="Periplasmic binding protein-like I"/>
    <property type="match status" value="1"/>
</dbReference>
<dbReference type="GO" id="GO:0000976">
    <property type="term" value="F:transcription cis-regulatory region binding"/>
    <property type="evidence" value="ECO:0007669"/>
    <property type="project" value="TreeGrafter"/>
</dbReference>
<evidence type="ECO:0000259" key="4">
    <source>
        <dbReference type="PROSITE" id="PS50932"/>
    </source>
</evidence>
<evidence type="ECO:0000313" key="7">
    <source>
        <dbReference type="Proteomes" id="UP000559117"/>
    </source>
</evidence>
<dbReference type="PRINTS" id="PR00036">
    <property type="entry name" value="HTHLACI"/>
</dbReference>
<dbReference type="Pfam" id="PF00356">
    <property type="entry name" value="LacI"/>
    <property type="match status" value="1"/>
</dbReference>
<proteinExistence type="predicted"/>
<dbReference type="InterPro" id="IPR010982">
    <property type="entry name" value="Lambda_DNA-bd_dom_sf"/>
</dbReference>
<dbReference type="AlphaFoldDB" id="A0A840UL38"/>
<keyword evidence="7" id="KW-1185">Reference proteome</keyword>
<dbReference type="InterPro" id="IPR000843">
    <property type="entry name" value="HTH_LacI"/>
</dbReference>
<dbReference type="PANTHER" id="PTHR30146:SF109">
    <property type="entry name" value="HTH-TYPE TRANSCRIPTIONAL REGULATOR GALS"/>
    <property type="match status" value="1"/>
</dbReference>
<dbReference type="SMART" id="SM00354">
    <property type="entry name" value="HTH_LACI"/>
    <property type="match status" value="1"/>
</dbReference>
<evidence type="ECO:0000256" key="3">
    <source>
        <dbReference type="ARBA" id="ARBA00023163"/>
    </source>
</evidence>
<sequence>MTIYDVAKECGVSIATVSRVLNGSGRVSSKTKEKVLAVMKKQNYQPNPFARGLGLDSMKMIGVICTDVSDAFYAKAVSLIEEYSRQIDWNVLLTCTGHGKEEKYKFVEFLLNKHIDALIIIGTPFVHKKDLYHFEKLGSRIPIIMINSYMELPNVYGIICDEAAAVQDAVDKLQQQGCNSIAYFYDSLTYSGRQKLTGYRAGIKKYHLNAKCELEYKVEKSFEQMNTLIKKLLAEKVFFDALVTSEDILAIAAQKILLQENRTMPIIGCNNSILAQCSTPALSSIDNRLDILCKAAIEVLTKLMNNETVPTKMLFTANLVERESFQAK</sequence>
<keyword evidence="3" id="KW-0804">Transcription</keyword>
<organism evidence="6 7">
    <name type="scientific">Pectinatus brassicae</name>
    <dbReference type="NCBI Taxonomy" id="862415"/>
    <lineage>
        <taxon>Bacteria</taxon>
        <taxon>Bacillati</taxon>
        <taxon>Bacillota</taxon>
        <taxon>Negativicutes</taxon>
        <taxon>Selenomonadales</taxon>
        <taxon>Selenomonadaceae</taxon>
        <taxon>Pectinatus</taxon>
    </lineage>
</organism>
<dbReference type="Proteomes" id="UP000559117">
    <property type="component" value="Unassembled WGS sequence"/>
</dbReference>
<accession>A0A840UL38</accession>
<keyword evidence="2" id="KW-0238">DNA-binding</keyword>
<dbReference type="SUPFAM" id="SSF47413">
    <property type="entry name" value="lambda repressor-like DNA-binding domains"/>
    <property type="match status" value="1"/>
</dbReference>
<dbReference type="PROSITE" id="PS50943">
    <property type="entry name" value="HTH_CROC1"/>
    <property type="match status" value="1"/>
</dbReference>
<evidence type="ECO:0000256" key="2">
    <source>
        <dbReference type="ARBA" id="ARBA00023125"/>
    </source>
</evidence>
<dbReference type="EMBL" id="JACHFH010000001">
    <property type="protein sequence ID" value="MBB5334952.1"/>
    <property type="molecule type" value="Genomic_DNA"/>
</dbReference>
<feature type="domain" description="HTH lacI-type" evidence="4">
    <location>
        <begin position="1"/>
        <end position="55"/>
    </location>
</feature>
<evidence type="ECO:0000259" key="5">
    <source>
        <dbReference type="PROSITE" id="PS50943"/>
    </source>
</evidence>
<dbReference type="CDD" id="cd01392">
    <property type="entry name" value="HTH_LacI"/>
    <property type="match status" value="1"/>
</dbReference>
<gene>
    <name evidence="6" type="ORF">HNR32_000052</name>
</gene>
<dbReference type="InterPro" id="IPR001387">
    <property type="entry name" value="Cro/C1-type_HTH"/>
</dbReference>
<dbReference type="InterPro" id="IPR001761">
    <property type="entry name" value="Peripla_BP/Lac1_sug-bd_dom"/>
</dbReference>
<keyword evidence="1" id="KW-0805">Transcription regulation</keyword>
<evidence type="ECO:0000256" key="1">
    <source>
        <dbReference type="ARBA" id="ARBA00023015"/>
    </source>
</evidence>
<dbReference type="InterPro" id="IPR028082">
    <property type="entry name" value="Peripla_BP_I"/>
</dbReference>
<dbReference type="PANTHER" id="PTHR30146">
    <property type="entry name" value="LACI-RELATED TRANSCRIPTIONAL REPRESSOR"/>
    <property type="match status" value="1"/>
</dbReference>
<name>A0A840UL38_9FIRM</name>
<reference evidence="6 7" key="1">
    <citation type="submission" date="2020-08" db="EMBL/GenBank/DDBJ databases">
        <title>Genomic Encyclopedia of Type Strains, Phase IV (KMG-IV): sequencing the most valuable type-strain genomes for metagenomic binning, comparative biology and taxonomic classification.</title>
        <authorList>
            <person name="Goeker M."/>
        </authorList>
    </citation>
    <scope>NUCLEOTIDE SEQUENCE [LARGE SCALE GENOMIC DNA]</scope>
    <source>
        <strain evidence="6 7">DSM 24661</strain>
    </source>
</reference>
<dbReference type="Gene3D" id="1.10.260.40">
    <property type="entry name" value="lambda repressor-like DNA-binding domains"/>
    <property type="match status" value="1"/>
</dbReference>